<dbReference type="Proteomes" id="UP001627154">
    <property type="component" value="Unassembled WGS sequence"/>
</dbReference>
<feature type="compositionally biased region" description="Basic residues" evidence="1">
    <location>
        <begin position="17"/>
        <end position="29"/>
    </location>
</feature>
<feature type="compositionally biased region" description="Low complexity" evidence="1">
    <location>
        <begin position="187"/>
        <end position="224"/>
    </location>
</feature>
<feature type="compositionally biased region" description="Polar residues" evidence="1">
    <location>
        <begin position="559"/>
        <end position="574"/>
    </location>
</feature>
<feature type="compositionally biased region" description="Low complexity" evidence="1">
    <location>
        <begin position="30"/>
        <end position="55"/>
    </location>
</feature>
<accession>A0ABD2XHT7</accession>
<feature type="compositionally biased region" description="Low complexity" evidence="1">
    <location>
        <begin position="579"/>
        <end position="595"/>
    </location>
</feature>
<sequence>MDCCNYMPYQRQQHYYSHQHHHHHHHHHPAAAQPYPTYQRNQQQHQQALQHQYPQQQQQQQQLQLQQHQFNQQQRTQQYCYEAAAYSPYDPTMSSSSSSASATSAELCAPRYASPAAPYATDYVYNPKEARLRKAMRDQTRSTITAATTTAAATANNNNNNSPSSLGVSLLEQQQQRMQTSSLMVHNNGNGSNSGAAINRSGPWFPAAATAAASTPPSSKSAYSPKHRTSTLDDKSKDGSRKQQQQQQDCSNQGCYPGQAYAADYHPVRLDASSSVAHQAATPPADYCSYNSGNLSSKWYPYQNGASNNNNNAYHSRNTLMSKINGYQQQQLRAAQQQQQQGAHAMRPLAHSAWGQFCNMPYQPNQSVLARANRHMFYLQEQYHQHHQQQQHQYQHQQQQQHRQLDYADGATAAAQMQSAFEAKMQDELARRLHATPPQEDSQSKNPLAQLQLSCSGIGDSSPKYCSSIIGASGSSSSLIEEAPRWSTPRPSSVSSSSCTTDTLFEREEPLLLPRKPSRCSKPLPGFQQAFGSTEIGKFSRSELFASLIEAAAAATSTVSTIGGQGDYGSSSSPEMDDASTSSASQQQQLHQGSAGWHAVGGEI</sequence>
<evidence type="ECO:0000313" key="3">
    <source>
        <dbReference type="Proteomes" id="UP001627154"/>
    </source>
</evidence>
<feature type="region of interest" description="Disordered" evidence="1">
    <location>
        <begin position="172"/>
        <end position="254"/>
    </location>
</feature>
<feature type="region of interest" description="Disordered" evidence="1">
    <location>
        <begin position="16"/>
        <end position="55"/>
    </location>
</feature>
<organism evidence="2 3">
    <name type="scientific">Trichogramma kaykai</name>
    <dbReference type="NCBI Taxonomy" id="54128"/>
    <lineage>
        <taxon>Eukaryota</taxon>
        <taxon>Metazoa</taxon>
        <taxon>Ecdysozoa</taxon>
        <taxon>Arthropoda</taxon>
        <taxon>Hexapoda</taxon>
        <taxon>Insecta</taxon>
        <taxon>Pterygota</taxon>
        <taxon>Neoptera</taxon>
        <taxon>Endopterygota</taxon>
        <taxon>Hymenoptera</taxon>
        <taxon>Apocrita</taxon>
        <taxon>Proctotrupomorpha</taxon>
        <taxon>Chalcidoidea</taxon>
        <taxon>Trichogrammatidae</taxon>
        <taxon>Trichogramma</taxon>
    </lineage>
</organism>
<feature type="region of interest" description="Disordered" evidence="1">
    <location>
        <begin position="383"/>
        <end position="406"/>
    </location>
</feature>
<feature type="compositionally biased region" description="Polar residues" evidence="1">
    <location>
        <begin position="172"/>
        <end position="185"/>
    </location>
</feature>
<dbReference type="AlphaFoldDB" id="A0ABD2XHT7"/>
<keyword evidence="3" id="KW-1185">Reference proteome</keyword>
<feature type="compositionally biased region" description="Low complexity" evidence="1">
    <location>
        <begin position="388"/>
        <end position="402"/>
    </location>
</feature>
<dbReference type="EMBL" id="JBJJXI010000025">
    <property type="protein sequence ID" value="KAL3404553.1"/>
    <property type="molecule type" value="Genomic_DNA"/>
</dbReference>
<comment type="caution">
    <text evidence="2">The sequence shown here is derived from an EMBL/GenBank/DDBJ whole genome shotgun (WGS) entry which is preliminary data.</text>
</comment>
<feature type="region of interest" description="Disordered" evidence="1">
    <location>
        <begin position="559"/>
        <end position="604"/>
    </location>
</feature>
<feature type="compositionally biased region" description="Basic and acidic residues" evidence="1">
    <location>
        <begin position="230"/>
        <end position="241"/>
    </location>
</feature>
<name>A0ABD2XHT7_9HYME</name>
<gene>
    <name evidence="2" type="ORF">TKK_003011</name>
</gene>
<reference evidence="2 3" key="1">
    <citation type="journal article" date="2024" name="bioRxiv">
        <title>A reference genome for Trichogramma kaykai: A tiny desert-dwelling parasitoid wasp with competing sex-ratio distorters.</title>
        <authorList>
            <person name="Culotta J."/>
            <person name="Lindsey A.R."/>
        </authorList>
    </citation>
    <scope>NUCLEOTIDE SEQUENCE [LARGE SCALE GENOMIC DNA]</scope>
    <source>
        <strain evidence="2 3">KSX58</strain>
    </source>
</reference>
<evidence type="ECO:0000256" key="1">
    <source>
        <dbReference type="SAM" id="MobiDB-lite"/>
    </source>
</evidence>
<evidence type="ECO:0000313" key="2">
    <source>
        <dbReference type="EMBL" id="KAL3404553.1"/>
    </source>
</evidence>
<proteinExistence type="predicted"/>
<protein>
    <submittedName>
        <fullName evidence="2">Uncharacterized protein</fullName>
    </submittedName>
</protein>